<accession>A0A2A6LP30</accession>
<evidence type="ECO:0000313" key="2">
    <source>
        <dbReference type="Proteomes" id="UP000220353"/>
    </source>
</evidence>
<evidence type="ECO:0008006" key="3">
    <source>
        <dbReference type="Google" id="ProtNLM"/>
    </source>
</evidence>
<gene>
    <name evidence="1" type="ORF">CO661_31460</name>
</gene>
<comment type="caution">
    <text evidence="1">The sequence shown here is derived from an EMBL/GenBank/DDBJ whole genome shotgun (WGS) entry which is preliminary data.</text>
</comment>
<reference evidence="1 2" key="1">
    <citation type="submission" date="2017-09" db="EMBL/GenBank/DDBJ databases">
        <title>Comparative genomics of rhizobia isolated from Phaseolus vulgaris in China.</title>
        <authorList>
            <person name="Tong W."/>
        </authorList>
    </citation>
    <scope>NUCLEOTIDE SEQUENCE [LARGE SCALE GENOMIC DNA]</scope>
    <source>
        <strain evidence="1 2">PCH1</strain>
    </source>
</reference>
<organism evidence="1 2">
    <name type="scientific">Rhizobium fredii</name>
    <name type="common">Sinorhizobium fredii</name>
    <dbReference type="NCBI Taxonomy" id="380"/>
    <lineage>
        <taxon>Bacteria</taxon>
        <taxon>Pseudomonadati</taxon>
        <taxon>Pseudomonadota</taxon>
        <taxon>Alphaproteobacteria</taxon>
        <taxon>Hyphomicrobiales</taxon>
        <taxon>Rhizobiaceae</taxon>
        <taxon>Sinorhizobium/Ensifer group</taxon>
        <taxon>Sinorhizobium</taxon>
    </lineage>
</organism>
<dbReference type="Proteomes" id="UP000220353">
    <property type="component" value="Unassembled WGS sequence"/>
</dbReference>
<sequence length="88" mass="9791">MLSLSAHKFHGPKRFGALYIKREFATTSPFSCRIFRMLEERKRTKAVRLTAHLSLGLGLKSSGNDKYGAVATIRCHEADNAITQVAVL</sequence>
<dbReference type="EMBL" id="NWTC01000044">
    <property type="protein sequence ID" value="PDT44057.1"/>
    <property type="molecule type" value="Genomic_DNA"/>
</dbReference>
<protein>
    <recommendedName>
        <fullName evidence="3">Cysteine desulfurase</fullName>
    </recommendedName>
</protein>
<dbReference type="Gene3D" id="3.40.640.10">
    <property type="entry name" value="Type I PLP-dependent aspartate aminotransferase-like (Major domain)"/>
    <property type="match status" value="1"/>
</dbReference>
<proteinExistence type="predicted"/>
<dbReference type="AlphaFoldDB" id="A0A2A6LP30"/>
<dbReference type="InterPro" id="IPR015421">
    <property type="entry name" value="PyrdxlP-dep_Trfase_major"/>
</dbReference>
<evidence type="ECO:0000313" key="1">
    <source>
        <dbReference type="EMBL" id="PDT44057.1"/>
    </source>
</evidence>
<name>A0A2A6LP30_RHIFR</name>